<organism evidence="2 3">
    <name type="scientific">Thermoanaerobacter pentosaceus</name>
    <dbReference type="NCBI Taxonomy" id="694059"/>
    <lineage>
        <taxon>Bacteria</taxon>
        <taxon>Bacillati</taxon>
        <taxon>Bacillota</taxon>
        <taxon>Clostridia</taxon>
        <taxon>Thermoanaerobacterales</taxon>
        <taxon>Thermoanaerobacteraceae</taxon>
        <taxon>Thermoanaerobacter</taxon>
    </lineage>
</organism>
<dbReference type="PANTHER" id="PTHR30121">
    <property type="entry name" value="UNCHARACTERIZED PROTEIN YJGR-RELATED"/>
    <property type="match status" value="1"/>
</dbReference>
<dbReference type="InterPro" id="IPR043964">
    <property type="entry name" value="P-loop_TraG"/>
</dbReference>
<dbReference type="SUPFAM" id="SSF52540">
    <property type="entry name" value="P-loop containing nucleoside triphosphate hydrolases"/>
    <property type="match status" value="1"/>
</dbReference>
<dbReference type="Gene3D" id="1.10.8.730">
    <property type="match status" value="1"/>
</dbReference>
<dbReference type="EMBL" id="JAURUP010000006">
    <property type="protein sequence ID" value="MDP9750359.1"/>
    <property type="molecule type" value="Genomic_DNA"/>
</dbReference>
<evidence type="ECO:0000313" key="3">
    <source>
        <dbReference type="Proteomes" id="UP001223886"/>
    </source>
</evidence>
<dbReference type="Pfam" id="PF19044">
    <property type="entry name" value="P-loop_TraG"/>
    <property type="match status" value="1"/>
</dbReference>
<keyword evidence="3" id="KW-1185">Reference proteome</keyword>
<dbReference type="InterPro" id="IPR027417">
    <property type="entry name" value="P-loop_NTPase"/>
</dbReference>
<reference evidence="2 3" key="1">
    <citation type="submission" date="2023-07" db="EMBL/GenBank/DDBJ databases">
        <title>Genomic Encyclopedia of Type Strains, Phase IV (KMG-IV): sequencing the most valuable type-strain genomes for metagenomic binning, comparative biology and taxonomic classification.</title>
        <authorList>
            <person name="Goeker M."/>
        </authorList>
    </citation>
    <scope>NUCLEOTIDE SEQUENCE [LARGE SCALE GENOMIC DNA]</scope>
    <source>
        <strain evidence="2 3">DSM 25963</strain>
    </source>
</reference>
<proteinExistence type="predicted"/>
<evidence type="ECO:0000259" key="1">
    <source>
        <dbReference type="Pfam" id="PF19044"/>
    </source>
</evidence>
<name>A0ABT9M2J7_9THEO</name>
<sequence>MLKLKRNDKEKMREEKITPEDNKFNKSILGMYDMIMPDGIEENKDYIYLGPENYVRILTVSSYPATIFLGWLDDVFSINDIGVSIHVEPIDAARTANILKKKLNDVQTELYTKYRKGIVTDRLELEMMQDELLEQLANIQRNLDRMFFITIFIKIRARNLDELDQKTRYIESVFQKKFALTRTAVLQQLDALADMLPSSTELTVKEYSRNMTAGAAAALFPISNPDLTHSQGIYLGRNYFTGSPVFIDNFDYPKNLNNPHVAVFGIPGSGKSVTVKHMLAMYSLLGKRIVVIDPEREYQPLIKNMLGGEYISIKSGMPAGINLFDIEPDTDSSDREILDIMTKVSEVRAFVGVISKNFNGRPLTGPEISAIDTIVYKLYNDRGITKDPDSLYHKKEMFVDGKFYFGKVKKELPTLSDFVEELSKKESTKELAEVLTPFTKGHSLGMFDCQTEVDIRSHAIGFDLFEIKDEFTKLLANYVVSTWIAHNFMQKYRNVDKIVANDETWMFVKFAESADFLNNLARRGRKHRTMLIVASQYIEEFLNNENGRAIIKSCATNIIMRQHSGSVDETMQFFNLSEGTRTLLETFSPGECILSLNGNITAVKVDPIPFEWPYIRTGVIKE</sequence>
<evidence type="ECO:0000313" key="2">
    <source>
        <dbReference type="EMBL" id="MDP9750359.1"/>
    </source>
</evidence>
<dbReference type="CDD" id="cd01127">
    <property type="entry name" value="TrwB_TraG_TraD_VirD4"/>
    <property type="match status" value="1"/>
</dbReference>
<dbReference type="PANTHER" id="PTHR30121:SF11">
    <property type="entry name" value="AAA+ ATPASE DOMAIN-CONTAINING PROTEIN"/>
    <property type="match status" value="1"/>
</dbReference>
<gene>
    <name evidence="2" type="ORF">J2S24_000827</name>
</gene>
<comment type="caution">
    <text evidence="2">The sequence shown here is derived from an EMBL/GenBank/DDBJ whole genome shotgun (WGS) entry which is preliminary data.</text>
</comment>
<dbReference type="InterPro" id="IPR051162">
    <property type="entry name" value="T4SS_component"/>
</dbReference>
<protein>
    <submittedName>
        <fullName evidence="2">Type IV secretory pathway VirB4 component</fullName>
    </submittedName>
</protein>
<dbReference type="Proteomes" id="UP001223886">
    <property type="component" value="Unassembled WGS sequence"/>
</dbReference>
<dbReference type="RefSeq" id="WP_266036979.1">
    <property type="nucleotide sequence ID" value="NZ_JAURUP010000006.1"/>
</dbReference>
<accession>A0ABT9M2J7</accession>
<feature type="domain" description="TraG P-loop" evidence="1">
    <location>
        <begin position="239"/>
        <end position="583"/>
    </location>
</feature>
<dbReference type="Gene3D" id="3.40.50.300">
    <property type="entry name" value="P-loop containing nucleotide triphosphate hydrolases"/>
    <property type="match status" value="1"/>
</dbReference>